<evidence type="ECO:0000313" key="6">
    <source>
        <dbReference type="EMBL" id="KZT27219.1"/>
    </source>
</evidence>
<feature type="region of interest" description="Disordered" evidence="5">
    <location>
        <begin position="1"/>
        <end position="27"/>
    </location>
</feature>
<keyword evidence="3" id="KW-0496">Mitochondrion</keyword>
<dbReference type="SUPFAM" id="SSF47694">
    <property type="entry name" value="Cytochrome c oxidase subunit h"/>
    <property type="match status" value="1"/>
</dbReference>
<proteinExistence type="inferred from homology"/>
<dbReference type="InterPro" id="IPR048281">
    <property type="entry name" value="COA6_fun"/>
</dbReference>
<dbReference type="PANTHER" id="PTHR47677:SF1">
    <property type="entry name" value="CYTOCHROME C OXIDASE ASSEMBLY FACTOR 6"/>
    <property type="match status" value="1"/>
</dbReference>
<dbReference type="Pfam" id="PF02297">
    <property type="entry name" value="COX6B"/>
    <property type="match status" value="1"/>
</dbReference>
<keyword evidence="4" id="KW-1015">Disulfide bond</keyword>
<gene>
    <name evidence="6" type="ORF">NEOLEDRAFT_1131258</name>
</gene>
<dbReference type="FunCoup" id="A0A165TUZ6">
    <property type="interactions" value="17"/>
</dbReference>
<evidence type="ECO:0000256" key="3">
    <source>
        <dbReference type="ARBA" id="ARBA00023128"/>
    </source>
</evidence>
<dbReference type="Proteomes" id="UP000076761">
    <property type="component" value="Unassembled WGS sequence"/>
</dbReference>
<evidence type="ECO:0000256" key="5">
    <source>
        <dbReference type="SAM" id="MobiDB-lite"/>
    </source>
</evidence>
<dbReference type="InterPro" id="IPR036549">
    <property type="entry name" value="CX6/COA6-like_sf"/>
</dbReference>
<dbReference type="AlphaFoldDB" id="A0A165TUZ6"/>
<organism evidence="6 7">
    <name type="scientific">Neolentinus lepideus HHB14362 ss-1</name>
    <dbReference type="NCBI Taxonomy" id="1314782"/>
    <lineage>
        <taxon>Eukaryota</taxon>
        <taxon>Fungi</taxon>
        <taxon>Dikarya</taxon>
        <taxon>Basidiomycota</taxon>
        <taxon>Agaricomycotina</taxon>
        <taxon>Agaricomycetes</taxon>
        <taxon>Gloeophyllales</taxon>
        <taxon>Gloeophyllaceae</taxon>
        <taxon>Neolentinus</taxon>
    </lineage>
</organism>
<dbReference type="GO" id="GO:0005739">
    <property type="term" value="C:mitochondrion"/>
    <property type="evidence" value="ECO:0007669"/>
    <property type="project" value="UniProtKB-SubCell"/>
</dbReference>
<accession>A0A165TUZ6</accession>
<evidence type="ECO:0000256" key="2">
    <source>
        <dbReference type="ARBA" id="ARBA00006425"/>
    </source>
</evidence>
<feature type="compositionally biased region" description="Low complexity" evidence="5">
    <location>
        <begin position="1"/>
        <end position="13"/>
    </location>
</feature>
<reference evidence="6 7" key="1">
    <citation type="journal article" date="2016" name="Mol. Biol. Evol.">
        <title>Comparative Genomics of Early-Diverging Mushroom-Forming Fungi Provides Insights into the Origins of Lignocellulose Decay Capabilities.</title>
        <authorList>
            <person name="Nagy L.G."/>
            <person name="Riley R."/>
            <person name="Tritt A."/>
            <person name="Adam C."/>
            <person name="Daum C."/>
            <person name="Floudas D."/>
            <person name="Sun H."/>
            <person name="Yadav J.S."/>
            <person name="Pangilinan J."/>
            <person name="Larsson K.H."/>
            <person name="Matsuura K."/>
            <person name="Barry K."/>
            <person name="Labutti K."/>
            <person name="Kuo R."/>
            <person name="Ohm R.A."/>
            <person name="Bhattacharya S.S."/>
            <person name="Shirouzu T."/>
            <person name="Yoshinaga Y."/>
            <person name="Martin F.M."/>
            <person name="Grigoriev I.V."/>
            <person name="Hibbett D.S."/>
        </authorList>
    </citation>
    <scope>NUCLEOTIDE SEQUENCE [LARGE SCALE GENOMIC DNA]</scope>
    <source>
        <strain evidence="6 7">HHB14362 ss-1</strain>
    </source>
</reference>
<dbReference type="InParanoid" id="A0A165TUZ6"/>
<evidence type="ECO:0000256" key="4">
    <source>
        <dbReference type="ARBA" id="ARBA00023157"/>
    </source>
</evidence>
<dbReference type="EMBL" id="KV425563">
    <property type="protein sequence ID" value="KZT27219.1"/>
    <property type="molecule type" value="Genomic_DNA"/>
</dbReference>
<dbReference type="OrthoDB" id="5545577at2759"/>
<dbReference type="InterPro" id="IPR048280">
    <property type="entry name" value="COX6B-like"/>
</dbReference>
<dbReference type="PANTHER" id="PTHR47677">
    <property type="entry name" value="CYTOCHROME C OXIDASE ASSEMBLY FACTOR 6"/>
    <property type="match status" value="1"/>
</dbReference>
<comment type="subcellular location">
    <subcellularLocation>
        <location evidence="1">Mitochondrion</location>
    </subcellularLocation>
</comment>
<dbReference type="Gene3D" id="1.10.10.140">
    <property type="entry name" value="Cytochrome c oxidase, subunit VIb"/>
    <property type="match status" value="1"/>
</dbReference>
<name>A0A165TUZ6_9AGAM</name>
<comment type="similarity">
    <text evidence="2">Belongs to the cytochrome c oxidase subunit 6B family.</text>
</comment>
<protein>
    <recommendedName>
        <fullName evidence="8">Cytochrome oxidase c subunit VIb</fullName>
    </recommendedName>
</protein>
<sequence length="102" mass="11697">MRWFSWSSSSSSKSTDEGNPPSRQDRQKCWETRDAYFTCLDRAGVIKPGDEGKQCVAENAAYQENCAKSWIDYFNKRRVLAEQQKGLLTTANVQAQDAKRRL</sequence>
<dbReference type="STRING" id="1314782.A0A165TUZ6"/>
<evidence type="ECO:0000313" key="7">
    <source>
        <dbReference type="Proteomes" id="UP000076761"/>
    </source>
</evidence>
<dbReference type="PROSITE" id="PS51808">
    <property type="entry name" value="CHCH"/>
    <property type="match status" value="1"/>
</dbReference>
<evidence type="ECO:0000256" key="1">
    <source>
        <dbReference type="ARBA" id="ARBA00004173"/>
    </source>
</evidence>
<evidence type="ECO:0008006" key="8">
    <source>
        <dbReference type="Google" id="ProtNLM"/>
    </source>
</evidence>
<keyword evidence="7" id="KW-1185">Reference proteome</keyword>